<dbReference type="PANTHER" id="PTHR41523">
    <property type="entry name" value="TWO-COMPONENT SYSTEM SENSOR PROTEIN"/>
    <property type="match status" value="1"/>
</dbReference>
<evidence type="ECO:0000256" key="5">
    <source>
        <dbReference type="ARBA" id="ARBA00022553"/>
    </source>
</evidence>
<dbReference type="GO" id="GO:0005886">
    <property type="term" value="C:plasma membrane"/>
    <property type="evidence" value="ECO:0007669"/>
    <property type="project" value="UniProtKB-SubCell"/>
</dbReference>
<dbReference type="PROSITE" id="PS50113">
    <property type="entry name" value="PAC"/>
    <property type="match status" value="1"/>
</dbReference>
<dbReference type="NCBIfam" id="TIGR00229">
    <property type="entry name" value="sensory_box"/>
    <property type="match status" value="1"/>
</dbReference>
<dbReference type="Proteomes" id="UP001221302">
    <property type="component" value="Unassembled WGS sequence"/>
</dbReference>
<keyword evidence="6" id="KW-0808">Transferase</keyword>
<evidence type="ECO:0000256" key="4">
    <source>
        <dbReference type="ARBA" id="ARBA00022475"/>
    </source>
</evidence>
<keyword evidence="5" id="KW-0597">Phosphoprotein</keyword>
<evidence type="ECO:0000256" key="12">
    <source>
        <dbReference type="ARBA" id="ARBA00023026"/>
    </source>
</evidence>
<dbReference type="CDD" id="cd00130">
    <property type="entry name" value="PAS"/>
    <property type="match status" value="1"/>
</dbReference>
<evidence type="ECO:0000256" key="11">
    <source>
        <dbReference type="ARBA" id="ARBA00022989"/>
    </source>
</evidence>
<keyword evidence="11 14" id="KW-1133">Transmembrane helix</keyword>
<keyword evidence="9" id="KW-0418">Kinase</keyword>
<dbReference type="AlphaFoldDB" id="A0AAE3TF37"/>
<evidence type="ECO:0000256" key="6">
    <source>
        <dbReference type="ARBA" id="ARBA00022679"/>
    </source>
</evidence>
<keyword evidence="17" id="KW-1185">Reference proteome</keyword>
<comment type="caution">
    <text evidence="16">The sequence shown here is derived from an EMBL/GenBank/DDBJ whole genome shotgun (WGS) entry which is preliminary data.</text>
</comment>
<dbReference type="GO" id="GO:0004673">
    <property type="term" value="F:protein histidine kinase activity"/>
    <property type="evidence" value="ECO:0007669"/>
    <property type="project" value="UniProtKB-EC"/>
</dbReference>
<comment type="catalytic activity">
    <reaction evidence="1">
        <text>ATP + protein L-histidine = ADP + protein N-phospho-L-histidine.</text>
        <dbReference type="EC" id="2.7.13.3"/>
    </reaction>
</comment>
<name>A0AAE3TF37_9BACT</name>
<feature type="transmembrane region" description="Helical" evidence="14">
    <location>
        <begin position="290"/>
        <end position="309"/>
    </location>
</feature>
<dbReference type="GO" id="GO:0005524">
    <property type="term" value="F:ATP binding"/>
    <property type="evidence" value="ECO:0007669"/>
    <property type="project" value="UniProtKB-KW"/>
</dbReference>
<dbReference type="InterPro" id="IPR033479">
    <property type="entry name" value="dCache_1"/>
</dbReference>
<keyword evidence="4" id="KW-1003">Cell membrane</keyword>
<gene>
    <name evidence="16" type="ORF">P0M35_12430</name>
</gene>
<evidence type="ECO:0000256" key="13">
    <source>
        <dbReference type="ARBA" id="ARBA00023136"/>
    </source>
</evidence>
<evidence type="ECO:0000256" key="9">
    <source>
        <dbReference type="ARBA" id="ARBA00022777"/>
    </source>
</evidence>
<dbReference type="Pfam" id="PF02743">
    <property type="entry name" value="dCache_1"/>
    <property type="match status" value="1"/>
</dbReference>
<keyword evidence="13 14" id="KW-0472">Membrane</keyword>
<evidence type="ECO:0000313" key="16">
    <source>
        <dbReference type="EMBL" id="MDF1612963.1"/>
    </source>
</evidence>
<dbReference type="EC" id="2.7.13.3" evidence="3"/>
<dbReference type="Pfam" id="PF13426">
    <property type="entry name" value="PAS_9"/>
    <property type="match status" value="1"/>
</dbReference>
<comment type="subcellular location">
    <subcellularLocation>
        <location evidence="2">Cell membrane</location>
        <topology evidence="2">Multi-pass membrane protein</topology>
    </subcellularLocation>
</comment>
<keyword evidence="10" id="KW-0067">ATP-binding</keyword>
<dbReference type="Pfam" id="PF07568">
    <property type="entry name" value="HisKA_2"/>
    <property type="match status" value="1"/>
</dbReference>
<accession>A0AAE3TF37</accession>
<proteinExistence type="predicted"/>
<organism evidence="16 17">
    <name type="scientific">Stygiobacter electus</name>
    <dbReference type="NCBI Taxonomy" id="3032292"/>
    <lineage>
        <taxon>Bacteria</taxon>
        <taxon>Pseudomonadati</taxon>
        <taxon>Ignavibacteriota</taxon>
        <taxon>Ignavibacteria</taxon>
        <taxon>Ignavibacteriales</taxon>
        <taxon>Melioribacteraceae</taxon>
        <taxon>Stygiobacter</taxon>
    </lineage>
</organism>
<evidence type="ECO:0000256" key="1">
    <source>
        <dbReference type="ARBA" id="ARBA00000085"/>
    </source>
</evidence>
<keyword evidence="8" id="KW-0547">Nucleotide-binding</keyword>
<dbReference type="InterPro" id="IPR001610">
    <property type="entry name" value="PAC"/>
</dbReference>
<dbReference type="InterPro" id="IPR000014">
    <property type="entry name" value="PAS"/>
</dbReference>
<evidence type="ECO:0000256" key="10">
    <source>
        <dbReference type="ARBA" id="ARBA00022840"/>
    </source>
</evidence>
<evidence type="ECO:0000259" key="15">
    <source>
        <dbReference type="PROSITE" id="PS50113"/>
    </source>
</evidence>
<evidence type="ECO:0000256" key="7">
    <source>
        <dbReference type="ARBA" id="ARBA00022692"/>
    </source>
</evidence>
<feature type="transmembrane region" description="Helical" evidence="14">
    <location>
        <begin position="12"/>
        <end position="30"/>
    </location>
</feature>
<dbReference type="InterPro" id="IPR011495">
    <property type="entry name" value="Sig_transdc_His_kin_sub2_dim/P"/>
</dbReference>
<dbReference type="RefSeq" id="WP_321536734.1">
    <property type="nucleotide sequence ID" value="NZ_JARGDL010000022.1"/>
</dbReference>
<evidence type="ECO:0000256" key="3">
    <source>
        <dbReference type="ARBA" id="ARBA00012438"/>
    </source>
</evidence>
<dbReference type="SUPFAM" id="SSF55785">
    <property type="entry name" value="PYP-like sensor domain (PAS domain)"/>
    <property type="match status" value="1"/>
</dbReference>
<dbReference type="CDD" id="cd12912">
    <property type="entry name" value="PDC2_MCP_like"/>
    <property type="match status" value="1"/>
</dbReference>
<keyword evidence="7 14" id="KW-0812">Transmembrane</keyword>
<protein>
    <recommendedName>
        <fullName evidence="3">histidine kinase</fullName>
        <ecNumber evidence="3">2.7.13.3</ecNumber>
    </recommendedName>
</protein>
<dbReference type="InterPro" id="IPR000700">
    <property type="entry name" value="PAS-assoc_C"/>
</dbReference>
<dbReference type="Gene3D" id="3.30.450.20">
    <property type="entry name" value="PAS domain"/>
    <property type="match status" value="2"/>
</dbReference>
<sequence>MKKYKLNYKLLFYISILLFVICLILFQYFYQIEKQNKFEEIQSHQKLHAKQAIKSFEEMFNNWNGLLSYLTNDKKIKEMNFEGKKLINKIYDIYKNDLKGITRTDKNGIITYTIPYYPNTIGRDISKQKHMIKLLDNHKPVCSDVFKSVQGYDAIVIHYPIFKNNKYDGSLAFIFNFKNITRSILSEIKIGEKGKTWLITSEGYILYSNETFAQNKSIYQVFINDSERLLLAKKMLTGKEGEASLNHTKTGDTYLTYFVPIKILNSFWSLGISYSESEMTSSLSNFRKKLLFLFSIIFLGGIFSAYFGIKGWIIVKEESARIKAEQDAKKSETRYKSLFENINVSLFQTNINFELIKANQYFIQLFMYNENEIYKIPFGLLFNNNDDKAELKDILLKQGSIKSKELLMVKKNGDKFWASINAILLKDENENNTSILGSIRDVTERKDYIDILKKHIEDKDLLINEVFHRTKNNLQVIISMLELQSILSDDLKIQNIFSDMIKRLHVMSIAHKQLFQRDDLSKISFKKYIEEIFYYLSDYYKDKSNSIELRFDIDDFDILFDLALPCGLLFNEIVNFLIINSKDDSRINLNLISKKEEETIFIKLKSDFYLNEKDNLLNDNKFGLGLFFSLVENQLNTTIKKSFSDNFTIDFSFKENLYNERI</sequence>
<evidence type="ECO:0000256" key="14">
    <source>
        <dbReference type="SAM" id="Phobius"/>
    </source>
</evidence>
<dbReference type="PANTHER" id="PTHR41523:SF8">
    <property type="entry name" value="ETHYLENE RESPONSE SENSOR PROTEIN"/>
    <property type="match status" value="1"/>
</dbReference>
<reference evidence="16" key="1">
    <citation type="submission" date="2023-03" db="EMBL/GenBank/DDBJ databases">
        <title>Stygiobacter electus gen. nov., sp. nov., facultatively anaerobic thermotolerant bacterium of the class Ignavibacteria from a well of Yessentuki mineral water deposit.</title>
        <authorList>
            <person name="Podosokorskaya O.A."/>
            <person name="Elcheninov A.G."/>
            <person name="Petrova N.F."/>
            <person name="Zavarzina D.G."/>
            <person name="Kublanov I.V."/>
            <person name="Merkel A.Y."/>
        </authorList>
    </citation>
    <scope>NUCLEOTIDE SEQUENCE</scope>
    <source>
        <strain evidence="16">09-Me</strain>
    </source>
</reference>
<evidence type="ECO:0000256" key="8">
    <source>
        <dbReference type="ARBA" id="ARBA00022741"/>
    </source>
</evidence>
<dbReference type="InterPro" id="IPR035965">
    <property type="entry name" value="PAS-like_dom_sf"/>
</dbReference>
<feature type="domain" description="PAC" evidence="15">
    <location>
        <begin position="402"/>
        <end position="454"/>
    </location>
</feature>
<dbReference type="EMBL" id="JARGDL010000022">
    <property type="protein sequence ID" value="MDF1612963.1"/>
    <property type="molecule type" value="Genomic_DNA"/>
</dbReference>
<evidence type="ECO:0000256" key="2">
    <source>
        <dbReference type="ARBA" id="ARBA00004651"/>
    </source>
</evidence>
<dbReference type="SMART" id="SM00086">
    <property type="entry name" value="PAC"/>
    <property type="match status" value="1"/>
</dbReference>
<keyword evidence="12" id="KW-0843">Virulence</keyword>
<evidence type="ECO:0000313" key="17">
    <source>
        <dbReference type="Proteomes" id="UP001221302"/>
    </source>
</evidence>